<keyword evidence="1" id="KW-1133">Transmembrane helix</keyword>
<organism evidence="2 3">
    <name type="scientific">Oceanisphaera arctica</name>
    <dbReference type="NCBI Taxonomy" id="641510"/>
    <lineage>
        <taxon>Bacteria</taxon>
        <taxon>Pseudomonadati</taxon>
        <taxon>Pseudomonadota</taxon>
        <taxon>Gammaproteobacteria</taxon>
        <taxon>Aeromonadales</taxon>
        <taxon>Aeromonadaceae</taxon>
        <taxon>Oceanisphaera</taxon>
    </lineage>
</organism>
<proteinExistence type="predicted"/>
<keyword evidence="3" id="KW-1185">Reference proteome</keyword>
<evidence type="ECO:0000256" key="1">
    <source>
        <dbReference type="SAM" id="Phobius"/>
    </source>
</evidence>
<keyword evidence="1" id="KW-0472">Membrane</keyword>
<dbReference type="RefSeq" id="WP_104485218.1">
    <property type="nucleotide sequence ID" value="NZ_BMYB01000004.1"/>
</dbReference>
<protein>
    <submittedName>
        <fullName evidence="2">Uncharacterized protein</fullName>
    </submittedName>
</protein>
<accession>A0A2P5TQN4</accession>
<dbReference type="OrthoDB" id="7057254at2"/>
<dbReference type="AlphaFoldDB" id="A0A2P5TQN4"/>
<dbReference type="Proteomes" id="UP000242231">
    <property type="component" value="Unassembled WGS sequence"/>
</dbReference>
<name>A0A2P5TQN4_9GAMM</name>
<dbReference type="EMBL" id="MPZM01000003">
    <property type="protein sequence ID" value="PPL18067.1"/>
    <property type="molecule type" value="Genomic_DNA"/>
</dbReference>
<gene>
    <name evidence="2" type="ORF">UN63_02590</name>
</gene>
<keyword evidence="1" id="KW-0812">Transmembrane</keyword>
<feature type="transmembrane region" description="Helical" evidence="1">
    <location>
        <begin position="12"/>
        <end position="32"/>
    </location>
</feature>
<evidence type="ECO:0000313" key="3">
    <source>
        <dbReference type="Proteomes" id="UP000242231"/>
    </source>
</evidence>
<feature type="transmembrane region" description="Helical" evidence="1">
    <location>
        <begin position="52"/>
        <end position="70"/>
    </location>
</feature>
<reference evidence="3" key="1">
    <citation type="submission" date="2016-11" db="EMBL/GenBank/DDBJ databases">
        <authorList>
            <person name="Sisinthy S."/>
            <person name="Ara S."/>
            <person name="Gundlapally S.R."/>
        </authorList>
    </citation>
    <scope>NUCLEOTIDE SEQUENCE [LARGE SCALE GENOMIC DNA]</scope>
    <source>
        <strain evidence="3">V1-41</strain>
    </source>
</reference>
<sequence length="236" mass="26921">MKLLKYLLPEILGVLFGIVVLAFAYLIFSLVIKVYSSSQFLNLSQGVDATSISIGVAILLFLAKEVIEVIRKRNARFRKENALKTLLSEEVELNHWTWLKVRSLIEVVKEEPESTEFSIITSTSGKELFQYVREDNGGGGQAFPPVYETLINKLIVDVAELDKEFYVAAIDYEKALAELSHLRAGAYDFIHETQQGRHYTDGFTEYASDELPDIFDSMEAFYRVCGHTKLEKHRLR</sequence>
<evidence type="ECO:0000313" key="2">
    <source>
        <dbReference type="EMBL" id="PPL18067.1"/>
    </source>
</evidence>
<comment type="caution">
    <text evidence="2">The sequence shown here is derived from an EMBL/GenBank/DDBJ whole genome shotgun (WGS) entry which is preliminary data.</text>
</comment>